<dbReference type="AlphaFoldDB" id="A0A9N9K7K5"/>
<evidence type="ECO:0000313" key="1">
    <source>
        <dbReference type="EMBL" id="CAG8812854.1"/>
    </source>
</evidence>
<protein>
    <submittedName>
        <fullName evidence="1">22962_t:CDS:1</fullName>
    </submittedName>
</protein>
<dbReference type="Proteomes" id="UP000789759">
    <property type="component" value="Unassembled WGS sequence"/>
</dbReference>
<feature type="non-terminal residue" evidence="1">
    <location>
        <position position="1"/>
    </location>
</feature>
<accession>A0A9N9K7K5</accession>
<dbReference type="EMBL" id="CAJVQA010040261">
    <property type="protein sequence ID" value="CAG8812854.1"/>
    <property type="molecule type" value="Genomic_DNA"/>
</dbReference>
<feature type="non-terminal residue" evidence="1">
    <location>
        <position position="77"/>
    </location>
</feature>
<name>A0A9N9K7K5_9GLOM</name>
<sequence>VRSSLLYSCSNDDVKYNEQLIKEIEAILASTFSGEKERLQSLKESVDILDPPDIDAKENRLFGNPPTTIVGTLFSAN</sequence>
<keyword evidence="2" id="KW-1185">Reference proteome</keyword>
<gene>
    <name evidence="1" type="ORF">CPELLU_LOCUS18838</name>
</gene>
<organism evidence="1 2">
    <name type="scientific">Cetraspora pellucida</name>
    <dbReference type="NCBI Taxonomy" id="1433469"/>
    <lineage>
        <taxon>Eukaryota</taxon>
        <taxon>Fungi</taxon>
        <taxon>Fungi incertae sedis</taxon>
        <taxon>Mucoromycota</taxon>
        <taxon>Glomeromycotina</taxon>
        <taxon>Glomeromycetes</taxon>
        <taxon>Diversisporales</taxon>
        <taxon>Gigasporaceae</taxon>
        <taxon>Cetraspora</taxon>
    </lineage>
</organism>
<comment type="caution">
    <text evidence="1">The sequence shown here is derived from an EMBL/GenBank/DDBJ whole genome shotgun (WGS) entry which is preliminary data.</text>
</comment>
<reference evidence="1" key="1">
    <citation type="submission" date="2021-06" db="EMBL/GenBank/DDBJ databases">
        <authorList>
            <person name="Kallberg Y."/>
            <person name="Tangrot J."/>
            <person name="Rosling A."/>
        </authorList>
    </citation>
    <scope>NUCLEOTIDE SEQUENCE</scope>
    <source>
        <strain evidence="1">FL966</strain>
    </source>
</reference>
<evidence type="ECO:0000313" key="2">
    <source>
        <dbReference type="Proteomes" id="UP000789759"/>
    </source>
</evidence>
<proteinExistence type="predicted"/>